<dbReference type="AlphaFoldDB" id="A0A5C5RW45"/>
<evidence type="ECO:0000256" key="2">
    <source>
        <dbReference type="ARBA" id="ARBA00004236"/>
    </source>
</evidence>
<dbReference type="SMART" id="SM00388">
    <property type="entry name" value="HisKA"/>
    <property type="match status" value="1"/>
</dbReference>
<dbReference type="InterPro" id="IPR003660">
    <property type="entry name" value="HAMP_dom"/>
</dbReference>
<accession>A0A5C5RW45</accession>
<dbReference type="InterPro" id="IPR005467">
    <property type="entry name" value="His_kinase_dom"/>
</dbReference>
<dbReference type="InterPro" id="IPR036890">
    <property type="entry name" value="HATPase_C_sf"/>
</dbReference>
<dbReference type="PROSITE" id="PS50109">
    <property type="entry name" value="HIS_KIN"/>
    <property type="match status" value="1"/>
</dbReference>
<proteinExistence type="predicted"/>
<evidence type="ECO:0000313" key="16">
    <source>
        <dbReference type="Proteomes" id="UP000319375"/>
    </source>
</evidence>
<feature type="compositionally biased region" description="Low complexity" evidence="11">
    <location>
        <begin position="16"/>
        <end position="43"/>
    </location>
</feature>
<keyword evidence="9" id="KW-0902">Two-component regulatory system</keyword>
<dbReference type="SUPFAM" id="SSF47384">
    <property type="entry name" value="Homodimeric domain of signal transducing histidine kinase"/>
    <property type="match status" value="1"/>
</dbReference>
<dbReference type="PANTHER" id="PTHR45436">
    <property type="entry name" value="SENSOR HISTIDINE KINASE YKOH"/>
    <property type="match status" value="1"/>
</dbReference>
<keyword evidence="5" id="KW-0808">Transferase</keyword>
<dbReference type="EC" id="2.7.13.3" evidence="3"/>
<dbReference type="InterPro" id="IPR003594">
    <property type="entry name" value="HATPase_dom"/>
</dbReference>
<feature type="domain" description="HAMP" evidence="14">
    <location>
        <begin position="175"/>
        <end position="228"/>
    </location>
</feature>
<keyword evidence="10 12" id="KW-0472">Membrane</keyword>
<dbReference type="GO" id="GO:0000155">
    <property type="term" value="F:phosphorelay sensor kinase activity"/>
    <property type="evidence" value="ECO:0007669"/>
    <property type="project" value="InterPro"/>
</dbReference>
<dbReference type="Pfam" id="PF00672">
    <property type="entry name" value="HAMP"/>
    <property type="match status" value="1"/>
</dbReference>
<evidence type="ECO:0000313" key="15">
    <source>
        <dbReference type="EMBL" id="TWS26723.1"/>
    </source>
</evidence>
<dbReference type="SMART" id="SM00304">
    <property type="entry name" value="HAMP"/>
    <property type="match status" value="1"/>
</dbReference>
<dbReference type="InterPro" id="IPR004358">
    <property type="entry name" value="Sig_transdc_His_kin-like_C"/>
</dbReference>
<dbReference type="Gene3D" id="1.10.287.130">
    <property type="match status" value="1"/>
</dbReference>
<feature type="transmembrane region" description="Helical" evidence="12">
    <location>
        <begin position="122"/>
        <end position="145"/>
    </location>
</feature>
<evidence type="ECO:0000256" key="11">
    <source>
        <dbReference type="SAM" id="MobiDB-lite"/>
    </source>
</evidence>
<evidence type="ECO:0000259" key="13">
    <source>
        <dbReference type="PROSITE" id="PS50109"/>
    </source>
</evidence>
<protein>
    <recommendedName>
        <fullName evidence="3">histidine kinase</fullName>
        <ecNumber evidence="3">2.7.13.3</ecNumber>
    </recommendedName>
</protein>
<dbReference type="SUPFAM" id="SSF55874">
    <property type="entry name" value="ATPase domain of HSP90 chaperone/DNA topoisomerase II/histidine kinase"/>
    <property type="match status" value="1"/>
</dbReference>
<sequence>MPAASSRGPRTRARRPGASSPSPRSCSRATTPRSRSGAASSPSRGRRTVGRTCCRPALPASPPRRTPTVRSAPGRRPRSVSSTRGTVPTRSHRRGRGDRRPGGGRVAGTPVPRTSVGVRTRLSLLAAAVVVPVVAVAGTLLWLTGGVADRPAVAVLGVALLAGLLGGLIAWITADRVLRRVGALERRFGSLADGDPRLRVDEPGGEDELARLARTLNDALDRRQRGAERRLDFVGDAADALRGPLATVRAGLSAATRPGGPDPAHAVQRGLADAERLQATAADVLLLARLRAGERPRREILPWFEVMTDVRVPAAVAFSVDGDLATLVLGARTHLAVLMQYLVDEAARHAESAVALRIATFDDAVVLRVDDDGPPISAAERERAFAPFADPDRGRPDGTGLALVIIDEIVRAHGGSVRIEDSPRGGSRLRVELPAVAADTLPDWEA</sequence>
<evidence type="ECO:0000256" key="6">
    <source>
        <dbReference type="ARBA" id="ARBA00022692"/>
    </source>
</evidence>
<dbReference type="InterPro" id="IPR036097">
    <property type="entry name" value="HisK_dim/P_sf"/>
</dbReference>
<keyword evidence="4" id="KW-0597">Phosphoprotein</keyword>
<dbReference type="PANTHER" id="PTHR45436:SF5">
    <property type="entry name" value="SENSOR HISTIDINE KINASE TRCS"/>
    <property type="match status" value="1"/>
</dbReference>
<dbReference type="SMART" id="SM00387">
    <property type="entry name" value="HATPase_c"/>
    <property type="match status" value="1"/>
</dbReference>
<comment type="caution">
    <text evidence="15">The sequence shown here is derived from an EMBL/GenBank/DDBJ whole genome shotgun (WGS) entry which is preliminary data.</text>
</comment>
<reference evidence="15 16" key="1">
    <citation type="submission" date="2019-06" db="EMBL/GenBank/DDBJ databases">
        <title>Tsukamurella conjunctivitidis sp. nov., Tsukamurella assacharolytica sp. nov. and Tsukamurella sputae sp. nov. isolated from patients with conjunctivitis, bacteraemia (lymphoma) and respiratory infection (sputum) in Hong Kong.</title>
        <authorList>
            <person name="Teng J.L.L."/>
            <person name="Lee H.H."/>
            <person name="Fong J.Y.H."/>
            <person name="Fok K.M.N."/>
            <person name="Lau S.K.P."/>
            <person name="Woo P.C.Y."/>
        </authorList>
    </citation>
    <scope>NUCLEOTIDE SEQUENCE [LARGE SCALE GENOMIC DNA]</scope>
    <source>
        <strain evidence="15 16">HKU72</strain>
    </source>
</reference>
<name>A0A5C5RW45_9ACTN</name>
<evidence type="ECO:0000256" key="12">
    <source>
        <dbReference type="SAM" id="Phobius"/>
    </source>
</evidence>
<comment type="subcellular location">
    <subcellularLocation>
        <location evidence="2">Cell membrane</location>
    </subcellularLocation>
</comment>
<keyword evidence="7 15" id="KW-0418">Kinase</keyword>
<dbReference type="EMBL" id="VIGX01000023">
    <property type="protein sequence ID" value="TWS26723.1"/>
    <property type="molecule type" value="Genomic_DNA"/>
</dbReference>
<feature type="transmembrane region" description="Helical" evidence="12">
    <location>
        <begin position="151"/>
        <end position="172"/>
    </location>
</feature>
<evidence type="ECO:0000256" key="9">
    <source>
        <dbReference type="ARBA" id="ARBA00023012"/>
    </source>
</evidence>
<organism evidence="15 16">
    <name type="scientific">Tsukamurella conjunctivitidis</name>
    <dbReference type="NCBI Taxonomy" id="2592068"/>
    <lineage>
        <taxon>Bacteria</taxon>
        <taxon>Bacillati</taxon>
        <taxon>Actinomycetota</taxon>
        <taxon>Actinomycetes</taxon>
        <taxon>Mycobacteriales</taxon>
        <taxon>Tsukamurellaceae</taxon>
        <taxon>Tsukamurella</taxon>
    </lineage>
</organism>
<keyword evidence="8 12" id="KW-1133">Transmembrane helix</keyword>
<evidence type="ECO:0000259" key="14">
    <source>
        <dbReference type="PROSITE" id="PS50885"/>
    </source>
</evidence>
<evidence type="ECO:0000256" key="3">
    <source>
        <dbReference type="ARBA" id="ARBA00012438"/>
    </source>
</evidence>
<evidence type="ECO:0000256" key="10">
    <source>
        <dbReference type="ARBA" id="ARBA00023136"/>
    </source>
</evidence>
<dbReference type="Gene3D" id="3.30.565.10">
    <property type="entry name" value="Histidine kinase-like ATPase, C-terminal domain"/>
    <property type="match status" value="1"/>
</dbReference>
<keyword evidence="6 12" id="KW-0812">Transmembrane</keyword>
<dbReference type="PROSITE" id="PS50885">
    <property type="entry name" value="HAMP"/>
    <property type="match status" value="1"/>
</dbReference>
<gene>
    <name evidence="15" type="ORF">FK530_21965</name>
</gene>
<feature type="region of interest" description="Disordered" evidence="11">
    <location>
        <begin position="1"/>
        <end position="112"/>
    </location>
</feature>
<feature type="compositionally biased region" description="Polar residues" evidence="11">
    <location>
        <begin position="79"/>
        <end position="89"/>
    </location>
</feature>
<feature type="domain" description="Histidine kinase" evidence="13">
    <location>
        <begin position="236"/>
        <end position="437"/>
    </location>
</feature>
<evidence type="ECO:0000256" key="7">
    <source>
        <dbReference type="ARBA" id="ARBA00022777"/>
    </source>
</evidence>
<dbReference type="PRINTS" id="PR00344">
    <property type="entry name" value="BCTRLSENSOR"/>
</dbReference>
<dbReference type="Pfam" id="PF02518">
    <property type="entry name" value="HATPase_c"/>
    <property type="match status" value="1"/>
</dbReference>
<dbReference type="InterPro" id="IPR050428">
    <property type="entry name" value="TCS_sensor_his_kinase"/>
</dbReference>
<evidence type="ECO:0000256" key="1">
    <source>
        <dbReference type="ARBA" id="ARBA00000085"/>
    </source>
</evidence>
<dbReference type="CDD" id="cd00082">
    <property type="entry name" value="HisKA"/>
    <property type="match status" value="1"/>
</dbReference>
<dbReference type="InterPro" id="IPR003661">
    <property type="entry name" value="HisK_dim/P_dom"/>
</dbReference>
<dbReference type="GO" id="GO:0005886">
    <property type="term" value="C:plasma membrane"/>
    <property type="evidence" value="ECO:0007669"/>
    <property type="project" value="UniProtKB-SubCell"/>
</dbReference>
<evidence type="ECO:0000256" key="4">
    <source>
        <dbReference type="ARBA" id="ARBA00022553"/>
    </source>
</evidence>
<keyword evidence="16" id="KW-1185">Reference proteome</keyword>
<dbReference type="Proteomes" id="UP000319375">
    <property type="component" value="Unassembled WGS sequence"/>
</dbReference>
<evidence type="ECO:0000256" key="5">
    <source>
        <dbReference type="ARBA" id="ARBA00022679"/>
    </source>
</evidence>
<evidence type="ECO:0000256" key="8">
    <source>
        <dbReference type="ARBA" id="ARBA00022989"/>
    </source>
</evidence>
<comment type="catalytic activity">
    <reaction evidence="1">
        <text>ATP + protein L-histidine = ADP + protein N-phospho-L-histidine.</text>
        <dbReference type="EC" id="2.7.13.3"/>
    </reaction>
</comment>